<evidence type="ECO:0000313" key="2">
    <source>
        <dbReference type="EMBL" id="KAF4084456.1"/>
    </source>
</evidence>
<evidence type="ECO:0000313" key="3">
    <source>
        <dbReference type="Proteomes" id="UP000593565"/>
    </source>
</evidence>
<gene>
    <name evidence="2" type="ORF">AMELA_G00128970</name>
</gene>
<reference evidence="2 3" key="1">
    <citation type="submission" date="2020-02" db="EMBL/GenBank/DDBJ databases">
        <title>A chromosome-scale genome assembly of the black bullhead catfish (Ameiurus melas).</title>
        <authorList>
            <person name="Wen M."/>
            <person name="Zham M."/>
            <person name="Cabau C."/>
            <person name="Klopp C."/>
            <person name="Donnadieu C."/>
            <person name="Roques C."/>
            <person name="Bouchez O."/>
            <person name="Lampietro C."/>
            <person name="Jouanno E."/>
            <person name="Herpin A."/>
            <person name="Louis A."/>
            <person name="Berthelot C."/>
            <person name="Parey E."/>
            <person name="Roest-Crollius H."/>
            <person name="Braasch I."/>
            <person name="Postlethwait J."/>
            <person name="Robinson-Rechavi M."/>
            <person name="Echchiki A."/>
            <person name="Begum T."/>
            <person name="Montfort J."/>
            <person name="Schartl M."/>
            <person name="Bobe J."/>
            <person name="Guiguen Y."/>
        </authorList>
    </citation>
    <scope>NUCLEOTIDE SEQUENCE [LARGE SCALE GENOMIC DNA]</scope>
    <source>
        <strain evidence="2">M_S1</strain>
        <tissue evidence="2">Blood</tissue>
    </source>
</reference>
<name>A0A7J6APG4_AMEME</name>
<dbReference type="PANTHER" id="PTHR31493">
    <property type="entry name" value="NAZO FAMILY MEMBER"/>
    <property type="match status" value="1"/>
</dbReference>
<dbReference type="OrthoDB" id="10619573at2759"/>
<comment type="similarity">
    <text evidence="1">Belongs to the C19orf12 family.</text>
</comment>
<dbReference type="Proteomes" id="UP000593565">
    <property type="component" value="Unassembled WGS sequence"/>
</dbReference>
<organism evidence="2 3">
    <name type="scientific">Ameiurus melas</name>
    <name type="common">Black bullhead</name>
    <name type="synonym">Silurus melas</name>
    <dbReference type="NCBI Taxonomy" id="219545"/>
    <lineage>
        <taxon>Eukaryota</taxon>
        <taxon>Metazoa</taxon>
        <taxon>Chordata</taxon>
        <taxon>Craniata</taxon>
        <taxon>Vertebrata</taxon>
        <taxon>Euteleostomi</taxon>
        <taxon>Actinopterygii</taxon>
        <taxon>Neopterygii</taxon>
        <taxon>Teleostei</taxon>
        <taxon>Ostariophysi</taxon>
        <taxon>Siluriformes</taxon>
        <taxon>Ictaluridae</taxon>
        <taxon>Ameiurus</taxon>
    </lineage>
</organism>
<dbReference type="EMBL" id="JAAGNN010000010">
    <property type="protein sequence ID" value="KAF4084456.1"/>
    <property type="molecule type" value="Genomic_DNA"/>
</dbReference>
<sequence>MESQNWNDIKELILALAKEEKLYVVQNMALGAGMGFAATGLGICIGGVPGLLAGAAVGGVLCACVNGGFKPLSDFVKELSLEMQEKLYNGVKQLLTEVVWPCLDVLLEKVMGDTKLKNTIVSFIKGFFEGSVKIKVVHKIK</sequence>
<comment type="caution">
    <text evidence="2">The sequence shown here is derived from an EMBL/GenBank/DDBJ whole genome shotgun (WGS) entry which is preliminary data.</text>
</comment>
<accession>A0A7J6APG4</accession>
<dbReference type="InterPro" id="IPR033369">
    <property type="entry name" value="C19orf12"/>
</dbReference>
<dbReference type="PANTHER" id="PTHR31493:SF1">
    <property type="entry name" value="PROTEIN C19ORF12"/>
    <property type="match status" value="1"/>
</dbReference>
<evidence type="ECO:0000256" key="1">
    <source>
        <dbReference type="ARBA" id="ARBA00029457"/>
    </source>
</evidence>
<protein>
    <submittedName>
        <fullName evidence="2">Uncharacterized protein</fullName>
    </submittedName>
</protein>
<proteinExistence type="inferred from homology"/>
<keyword evidence="3" id="KW-1185">Reference proteome</keyword>
<dbReference type="AlphaFoldDB" id="A0A7J6APG4"/>